<dbReference type="CDD" id="cd03801">
    <property type="entry name" value="GT4_PimA-like"/>
    <property type="match status" value="1"/>
</dbReference>
<evidence type="ECO:0000256" key="1">
    <source>
        <dbReference type="SAM" id="Coils"/>
    </source>
</evidence>
<evidence type="ECO:0000313" key="3">
    <source>
        <dbReference type="EMBL" id="RZF60897.1"/>
    </source>
</evidence>
<accession>A0A4Q6XVZ9</accession>
<dbReference type="AlphaFoldDB" id="A0A4Q6XVZ9"/>
<evidence type="ECO:0000256" key="2">
    <source>
        <dbReference type="SAM" id="MobiDB-lite"/>
    </source>
</evidence>
<evidence type="ECO:0000313" key="4">
    <source>
        <dbReference type="Proteomes" id="UP000292085"/>
    </source>
</evidence>
<protein>
    <submittedName>
        <fullName evidence="3">Glycosyltransferase</fullName>
    </submittedName>
</protein>
<keyword evidence="1" id="KW-0175">Coiled coil</keyword>
<dbReference type="PANTHER" id="PTHR12526">
    <property type="entry name" value="GLYCOSYLTRANSFERASE"/>
    <property type="match status" value="1"/>
</dbReference>
<dbReference type="RefSeq" id="WP_130159971.1">
    <property type="nucleotide sequence ID" value="NZ_SGIS01000045.1"/>
</dbReference>
<feature type="region of interest" description="Disordered" evidence="2">
    <location>
        <begin position="1101"/>
        <end position="1122"/>
    </location>
</feature>
<dbReference type="EMBL" id="SGIS01000045">
    <property type="protein sequence ID" value="RZF60897.1"/>
    <property type="molecule type" value="Genomic_DNA"/>
</dbReference>
<dbReference type="PANTHER" id="PTHR12526:SF584">
    <property type="entry name" value="GLYCOSYLTRANSFERASE"/>
    <property type="match status" value="1"/>
</dbReference>
<dbReference type="GO" id="GO:0016740">
    <property type="term" value="F:transferase activity"/>
    <property type="evidence" value="ECO:0007669"/>
    <property type="project" value="UniProtKB-KW"/>
</dbReference>
<organism evidence="3 4">
    <name type="scientific">Sphingomonas populi</name>
    <dbReference type="NCBI Taxonomy" id="2484750"/>
    <lineage>
        <taxon>Bacteria</taxon>
        <taxon>Pseudomonadati</taxon>
        <taxon>Pseudomonadota</taxon>
        <taxon>Alphaproteobacteria</taxon>
        <taxon>Sphingomonadales</taxon>
        <taxon>Sphingomonadaceae</taxon>
        <taxon>Sphingomonas</taxon>
    </lineage>
</organism>
<dbReference type="OrthoDB" id="9783791at2"/>
<proteinExistence type="predicted"/>
<dbReference type="Proteomes" id="UP000292085">
    <property type="component" value="Unassembled WGS sequence"/>
</dbReference>
<dbReference type="SUPFAM" id="SSF53756">
    <property type="entry name" value="UDP-Glycosyltransferase/glycogen phosphorylase"/>
    <property type="match status" value="1"/>
</dbReference>
<sequence>MTALPSGNDSRAPVGDHHTVEKSLLRNPNVALSLPDLLVLIVGPQQQVAEVAAVIAGVGGQAVRPDAQEQLAQINHQVLSHLGGAAETSVVSVYDLADIADALPYADAAAALGNAHACSPTIVIEDAGTGLVVPFWRDVAARNGLETAAVLVGSAPPAVGGATQLISWLRRMLAAERSTRGLQRIVILDGDEGLGSSVAEWMAATWNFSIDVLSGRSEAASNPVPTSGTPAPTDMLAPGFNSWMRRCEAAFAQLAKQGESEFVHREIDRIQGNLDAALAMFTPLLNENRSALENLRAQNARLGKDIEAHEQASSTIDRDWEAMTAQVEFLKTREQERQAELTALRGEMAALRAWCDSTGAQSVRAQAGLLDTRVKLGRSVNAMERMARALVEEGERQVRRVRKPLAGMVKRRGWGFKAAQRLERHVRIVENFLDDLPWPLVGVRPEGRRQRIIAYLMGASDFLADLPLVQDLEYTQMYPDVPPSGMKPLVHFILYGQGELRNPHPLFDTRYYVEQCPESLALASSPAVHYLKWGKDKGHAPHPLFSTQGYLQRYPDVAPRNPLLHWIEHCRNTADVLFDPQFYLENYSDVADAGRNPLTHYLATGWREGRNPNPWFDTGYYLAAHPTLLRDGINPLVHYVQEGWRLRARPGPQFDPAFYLANDPGLTADTDPLRHFIEHGRAEGRSTVSDEPVSVAKPVIVADVTASAPMPRQNVRPALPARTGRVALMVEALYPRPDLDSGSLDHVNFARIFQRMGYEVHYLSLLEFGRDHDERTPHYRAMLEAMGVHCVTTEHNAYFEGYYFDLSDRIDVCLVSRVHFGGMQIESLRRLCPDARIIFNTVDLHFVREEREGALKNDPALILRARRTRDIELDCARAADATLVVSSSEKVLLDELVPEARTHVVPLIREFTEQRAGTFAERGDIAFVGGFNHQPNIDAIEHFLADVWPHVQRRRPDIGFQVIGANMPDNWRRRKVPGVVFVGFVEDLDSALARLRMTVAPLRYGAGAKGKLVSSLAAGVPAVVSGIASEGMGLVDGETVLVADGGEAFADQIIRLYDDQALWEHLSANGAAFIRSHYSIDTGFGIMRAVLSEVGVAPPIEAEPTLGSGQPGRSDDITQNAG</sequence>
<dbReference type="Gene3D" id="3.40.50.2000">
    <property type="entry name" value="Glycogen Phosphorylase B"/>
    <property type="match status" value="1"/>
</dbReference>
<dbReference type="Pfam" id="PF13692">
    <property type="entry name" value="Glyco_trans_1_4"/>
    <property type="match status" value="1"/>
</dbReference>
<keyword evidence="4" id="KW-1185">Reference proteome</keyword>
<reference evidence="3 4" key="1">
    <citation type="submission" date="2019-02" db="EMBL/GenBank/DDBJ databases">
        <authorList>
            <person name="Li Y."/>
        </authorList>
    </citation>
    <scope>NUCLEOTIDE SEQUENCE [LARGE SCALE GENOMIC DNA]</scope>
    <source>
        <strain evidence="3 4">3-7</strain>
    </source>
</reference>
<comment type="caution">
    <text evidence="3">The sequence shown here is derived from an EMBL/GenBank/DDBJ whole genome shotgun (WGS) entry which is preliminary data.</text>
</comment>
<name>A0A4Q6XVZ9_9SPHN</name>
<feature type="coiled-coil region" evidence="1">
    <location>
        <begin position="285"/>
        <end position="312"/>
    </location>
</feature>
<gene>
    <name evidence="3" type="ORF">EWE75_20570</name>
</gene>
<keyword evidence="3" id="KW-0808">Transferase</keyword>